<sequence>MDQWIGPTYKAADAHISEKNVKEKNGRDIKSAMTGSDRELFKLGKEIAALVSSLTGVDWAPQDFRLVLTNFW</sequence>
<reference evidence="2" key="1">
    <citation type="journal article" date="2019" name="Int. J. Syst. Evol. Microbiol.">
        <title>The Global Catalogue of Microorganisms (GCM) 10K type strain sequencing project: providing services to taxonomists for standard genome sequencing and annotation.</title>
        <authorList>
            <consortium name="The Broad Institute Genomics Platform"/>
            <consortium name="The Broad Institute Genome Sequencing Center for Infectious Disease"/>
            <person name="Wu L."/>
            <person name="Ma J."/>
        </authorList>
    </citation>
    <scope>NUCLEOTIDE SEQUENCE [LARGE SCALE GENOMIC DNA]</scope>
    <source>
        <strain evidence="2">JCM 16112</strain>
    </source>
</reference>
<gene>
    <name evidence="1" type="ORF">GCM10009119_23690</name>
</gene>
<name>A0ABP3YDB0_9BACT</name>
<evidence type="ECO:0000313" key="2">
    <source>
        <dbReference type="Proteomes" id="UP001500469"/>
    </source>
</evidence>
<proteinExistence type="predicted"/>
<protein>
    <submittedName>
        <fullName evidence="1">Uncharacterized protein</fullName>
    </submittedName>
</protein>
<dbReference type="EMBL" id="BAAAFI010000012">
    <property type="protein sequence ID" value="GAA0879401.1"/>
    <property type="molecule type" value="Genomic_DNA"/>
</dbReference>
<evidence type="ECO:0000313" key="1">
    <source>
        <dbReference type="EMBL" id="GAA0879401.1"/>
    </source>
</evidence>
<comment type="caution">
    <text evidence="1">The sequence shown here is derived from an EMBL/GenBank/DDBJ whole genome shotgun (WGS) entry which is preliminary data.</text>
</comment>
<organism evidence="1 2">
    <name type="scientific">Algoriphagus jejuensis</name>
    <dbReference type="NCBI Taxonomy" id="419934"/>
    <lineage>
        <taxon>Bacteria</taxon>
        <taxon>Pseudomonadati</taxon>
        <taxon>Bacteroidota</taxon>
        <taxon>Cytophagia</taxon>
        <taxon>Cytophagales</taxon>
        <taxon>Cyclobacteriaceae</taxon>
        <taxon>Algoriphagus</taxon>
    </lineage>
</organism>
<dbReference type="RefSeq" id="WP_343851769.1">
    <property type="nucleotide sequence ID" value="NZ_BAAAFI010000012.1"/>
</dbReference>
<keyword evidence="2" id="KW-1185">Reference proteome</keyword>
<dbReference type="Proteomes" id="UP001500469">
    <property type="component" value="Unassembled WGS sequence"/>
</dbReference>
<accession>A0ABP3YDB0</accession>